<feature type="chain" id="PRO_5034095071" description="Hephaestin" evidence="1">
    <location>
        <begin position="27"/>
        <end position="61"/>
    </location>
</feature>
<dbReference type="GeneTree" id="ENSGT00960000189671"/>
<evidence type="ECO:0000313" key="3">
    <source>
        <dbReference type="Proteomes" id="UP000694425"/>
    </source>
</evidence>
<reference evidence="2" key="2">
    <citation type="submission" date="2025-09" db="UniProtKB">
        <authorList>
            <consortium name="Ensembl"/>
        </authorList>
    </citation>
    <scope>IDENTIFICATION</scope>
</reference>
<evidence type="ECO:0000313" key="2">
    <source>
        <dbReference type="Ensembl" id="ENSNVIP00000018732.1"/>
    </source>
</evidence>
<keyword evidence="1" id="KW-0732">Signal</keyword>
<reference evidence="2" key="1">
    <citation type="submission" date="2025-08" db="UniProtKB">
        <authorList>
            <consortium name="Ensembl"/>
        </authorList>
    </citation>
    <scope>IDENTIFICATION</scope>
</reference>
<dbReference type="Proteomes" id="UP000694425">
    <property type="component" value="Unplaced"/>
</dbReference>
<dbReference type="AlphaFoldDB" id="A0A8C7BD07"/>
<evidence type="ECO:0000256" key="1">
    <source>
        <dbReference type="SAM" id="SignalP"/>
    </source>
</evidence>
<dbReference type="Gene3D" id="2.60.40.420">
    <property type="entry name" value="Cupredoxins - blue copper proteins"/>
    <property type="match status" value="1"/>
</dbReference>
<keyword evidence="3" id="KW-1185">Reference proteome</keyword>
<dbReference type="Ensembl" id="ENSNVIT00000021861.1">
    <property type="protein sequence ID" value="ENSNVIP00000018732.1"/>
    <property type="gene ID" value="ENSNVIG00000014686.1"/>
</dbReference>
<evidence type="ECO:0008006" key="4">
    <source>
        <dbReference type="Google" id="ProtNLM"/>
    </source>
</evidence>
<name>A0A8C7BD07_NEOVI</name>
<proteinExistence type="predicted"/>
<dbReference type="InterPro" id="IPR008972">
    <property type="entry name" value="Cupredoxin"/>
</dbReference>
<feature type="signal peptide" evidence="1">
    <location>
        <begin position="1"/>
        <end position="26"/>
    </location>
</feature>
<accession>A0A8C7BD07</accession>
<protein>
    <recommendedName>
        <fullName evidence="4">Hephaestin</fullName>
    </recommendedName>
</protein>
<organism evidence="2 3">
    <name type="scientific">Neovison vison</name>
    <name type="common">American mink</name>
    <name type="synonym">Mustela vison</name>
    <dbReference type="NCBI Taxonomy" id="452646"/>
    <lineage>
        <taxon>Eukaryota</taxon>
        <taxon>Metazoa</taxon>
        <taxon>Chordata</taxon>
        <taxon>Craniata</taxon>
        <taxon>Vertebrata</taxon>
        <taxon>Euteleostomi</taxon>
        <taxon>Mammalia</taxon>
        <taxon>Eutheria</taxon>
        <taxon>Laurasiatheria</taxon>
        <taxon>Carnivora</taxon>
        <taxon>Caniformia</taxon>
        <taxon>Musteloidea</taxon>
        <taxon>Mustelidae</taxon>
        <taxon>Mustelinae</taxon>
        <taxon>Neogale</taxon>
    </lineage>
</organism>
<sequence length="61" mass="7261">MWAMEPGHLIWTLFLMQPLWPHPTDGATRVYYLAIQDVQWNYAPKGRNIIRNQTLDDNTYV</sequence>